<name>A0A5C8Z1N1_9GAMM</name>
<dbReference type="Proteomes" id="UP000321764">
    <property type="component" value="Unassembled WGS sequence"/>
</dbReference>
<evidence type="ECO:0000313" key="1">
    <source>
        <dbReference type="EMBL" id="TXR52062.1"/>
    </source>
</evidence>
<sequence length="87" mass="8921">MAWFESVGAWVEDGWESVSGAAEGAFQSVTDGFDNVKEMVIGDDEAATEEGEAVPNTGTGSTIGGQINWSAIGVGISALALLSKVIK</sequence>
<organism evidence="1 2">
    <name type="scientific">Reinekea thalattae</name>
    <dbReference type="NCBI Taxonomy" id="2593301"/>
    <lineage>
        <taxon>Bacteria</taxon>
        <taxon>Pseudomonadati</taxon>
        <taxon>Pseudomonadota</taxon>
        <taxon>Gammaproteobacteria</taxon>
        <taxon>Oceanospirillales</taxon>
        <taxon>Saccharospirillaceae</taxon>
        <taxon>Reinekea</taxon>
    </lineage>
</organism>
<proteinExistence type="predicted"/>
<protein>
    <submittedName>
        <fullName evidence="1">Uncharacterized protein</fullName>
    </submittedName>
</protein>
<dbReference type="AlphaFoldDB" id="A0A5C8Z1N1"/>
<dbReference type="EMBL" id="VKAD01000002">
    <property type="protein sequence ID" value="TXR52062.1"/>
    <property type="molecule type" value="Genomic_DNA"/>
</dbReference>
<evidence type="ECO:0000313" key="2">
    <source>
        <dbReference type="Proteomes" id="UP000321764"/>
    </source>
</evidence>
<reference evidence="1 2" key="1">
    <citation type="submission" date="2019-07" db="EMBL/GenBank/DDBJ databases">
        <title>Reinekea sp. strain SSH23 genome sequencing and assembly.</title>
        <authorList>
            <person name="Kim I."/>
        </authorList>
    </citation>
    <scope>NUCLEOTIDE SEQUENCE [LARGE SCALE GENOMIC DNA]</scope>
    <source>
        <strain evidence="1 2">SSH23</strain>
    </source>
</reference>
<gene>
    <name evidence="1" type="ORF">FME95_11645</name>
</gene>
<keyword evidence="2" id="KW-1185">Reference proteome</keyword>
<dbReference type="RefSeq" id="WP_147714658.1">
    <property type="nucleotide sequence ID" value="NZ_VKAD01000002.1"/>
</dbReference>
<comment type="caution">
    <text evidence="1">The sequence shown here is derived from an EMBL/GenBank/DDBJ whole genome shotgun (WGS) entry which is preliminary data.</text>
</comment>
<accession>A0A5C8Z1N1</accession>